<keyword evidence="2" id="KW-0436">Ligase</keyword>
<evidence type="ECO:0000256" key="5">
    <source>
        <dbReference type="ARBA" id="ARBA00039638"/>
    </source>
</evidence>
<proteinExistence type="inferred from homology"/>
<feature type="domain" description="AMP-dependent synthetase/ligase" evidence="8">
    <location>
        <begin position="28"/>
        <end position="397"/>
    </location>
</feature>
<evidence type="ECO:0000313" key="11">
    <source>
        <dbReference type="EMBL" id="CAF1575529.1"/>
    </source>
</evidence>
<dbReference type="SUPFAM" id="SSF56801">
    <property type="entry name" value="Acetyl-CoA synthetase-like"/>
    <property type="match status" value="1"/>
</dbReference>
<dbReference type="InterPro" id="IPR045851">
    <property type="entry name" value="AMP-bd_C_sf"/>
</dbReference>
<dbReference type="PANTHER" id="PTHR43201">
    <property type="entry name" value="ACYL-COA SYNTHETASE"/>
    <property type="match status" value="1"/>
</dbReference>
<dbReference type="Pfam" id="PF00501">
    <property type="entry name" value="AMP-binding"/>
    <property type="match status" value="1"/>
</dbReference>
<reference evidence="11" key="1">
    <citation type="submission" date="2021-02" db="EMBL/GenBank/DDBJ databases">
        <authorList>
            <person name="Nowell W R."/>
        </authorList>
    </citation>
    <scope>NUCLEOTIDE SEQUENCE</scope>
</reference>
<dbReference type="EMBL" id="CAJOBC010096474">
    <property type="protein sequence ID" value="CAF4440444.1"/>
    <property type="molecule type" value="Genomic_DNA"/>
</dbReference>
<dbReference type="Gene3D" id="3.30.300.30">
    <property type="match status" value="1"/>
</dbReference>
<dbReference type="OrthoDB" id="10253115at2759"/>
<comment type="caution">
    <text evidence="11">The sequence shown here is derived from an EMBL/GenBank/DDBJ whole genome shotgun (WGS) entry which is preliminary data.</text>
</comment>
<evidence type="ECO:0000256" key="2">
    <source>
        <dbReference type="ARBA" id="ARBA00022598"/>
    </source>
</evidence>
<dbReference type="EC" id="6.2.1.2" evidence="4"/>
<dbReference type="Pfam" id="PF13193">
    <property type="entry name" value="AMP-binding_C"/>
    <property type="match status" value="1"/>
</dbReference>
<dbReference type="Proteomes" id="UP000681722">
    <property type="component" value="Unassembled WGS sequence"/>
</dbReference>
<evidence type="ECO:0000313" key="10">
    <source>
        <dbReference type="EMBL" id="CAF1378487.1"/>
    </source>
</evidence>
<dbReference type="InterPro" id="IPR020845">
    <property type="entry name" value="AMP-binding_CS"/>
</dbReference>
<evidence type="ECO:0000256" key="1">
    <source>
        <dbReference type="ARBA" id="ARBA00006432"/>
    </source>
</evidence>
<evidence type="ECO:0000256" key="4">
    <source>
        <dbReference type="ARBA" id="ARBA00039009"/>
    </source>
</evidence>
<evidence type="ECO:0000313" key="12">
    <source>
        <dbReference type="EMBL" id="CAF4187153.1"/>
    </source>
</evidence>
<dbReference type="Gene3D" id="2.30.38.10">
    <property type="entry name" value="Luciferase, Domain 3"/>
    <property type="match status" value="1"/>
</dbReference>
<feature type="domain" description="AMP-binding enzyme C-terminal" evidence="9">
    <location>
        <begin position="448"/>
        <end position="524"/>
    </location>
</feature>
<dbReference type="Proteomes" id="UP000663829">
    <property type="component" value="Unassembled WGS sequence"/>
</dbReference>
<comment type="catalytic activity">
    <reaction evidence="6">
        <text>octanoate + ATP + CoA = octanoyl-CoA + AMP + diphosphate</text>
        <dbReference type="Rhea" id="RHEA:33631"/>
        <dbReference type="ChEBI" id="CHEBI:25646"/>
        <dbReference type="ChEBI" id="CHEBI:30616"/>
        <dbReference type="ChEBI" id="CHEBI:33019"/>
        <dbReference type="ChEBI" id="CHEBI:57287"/>
        <dbReference type="ChEBI" id="CHEBI:57386"/>
        <dbReference type="ChEBI" id="CHEBI:456215"/>
    </reaction>
</comment>
<dbReference type="InterPro" id="IPR000873">
    <property type="entry name" value="AMP-dep_synth/lig_dom"/>
</dbReference>
<dbReference type="FunFam" id="3.30.300.30:FF:000008">
    <property type="entry name" value="2,3-dihydroxybenzoate-AMP ligase"/>
    <property type="match status" value="1"/>
</dbReference>
<dbReference type="PROSITE" id="PS00455">
    <property type="entry name" value="AMP_BINDING"/>
    <property type="match status" value="1"/>
</dbReference>
<comment type="catalytic activity">
    <reaction evidence="7">
        <text>a medium-chain fatty acid + ATP + CoA = a medium-chain fatty acyl-CoA + AMP + diphosphate</text>
        <dbReference type="Rhea" id="RHEA:48340"/>
        <dbReference type="ChEBI" id="CHEBI:30616"/>
        <dbReference type="ChEBI" id="CHEBI:33019"/>
        <dbReference type="ChEBI" id="CHEBI:57287"/>
        <dbReference type="ChEBI" id="CHEBI:59558"/>
        <dbReference type="ChEBI" id="CHEBI:90546"/>
        <dbReference type="ChEBI" id="CHEBI:456215"/>
        <dbReference type="EC" id="6.2.1.2"/>
    </reaction>
</comment>
<name>A0A815YUZ2_9BILA</name>
<evidence type="ECO:0000256" key="7">
    <source>
        <dbReference type="ARBA" id="ARBA00048277"/>
    </source>
</evidence>
<dbReference type="EMBL" id="CAJNOQ010030595">
    <property type="protein sequence ID" value="CAF1575529.1"/>
    <property type="molecule type" value="Genomic_DNA"/>
</dbReference>
<organism evidence="11 14">
    <name type="scientific">Didymodactylos carnosus</name>
    <dbReference type="NCBI Taxonomy" id="1234261"/>
    <lineage>
        <taxon>Eukaryota</taxon>
        <taxon>Metazoa</taxon>
        <taxon>Spiralia</taxon>
        <taxon>Gnathifera</taxon>
        <taxon>Rotifera</taxon>
        <taxon>Eurotatoria</taxon>
        <taxon>Bdelloidea</taxon>
        <taxon>Philodinida</taxon>
        <taxon>Philodinidae</taxon>
        <taxon>Didymodactylos</taxon>
    </lineage>
</organism>
<gene>
    <name evidence="11" type="ORF">GPM918_LOCUS40699</name>
    <name evidence="10" type="ORF">OVA965_LOCUS32002</name>
    <name evidence="13" type="ORF">SRO942_LOCUS41670</name>
    <name evidence="12" type="ORF">TMI583_LOCUS32850</name>
</gene>
<dbReference type="GO" id="GO:0006631">
    <property type="term" value="P:fatty acid metabolic process"/>
    <property type="evidence" value="ECO:0007669"/>
    <property type="project" value="TreeGrafter"/>
</dbReference>
<dbReference type="InterPro" id="IPR025110">
    <property type="entry name" value="AMP-bd_C"/>
</dbReference>
<feature type="non-terminal residue" evidence="11">
    <location>
        <position position="1"/>
    </location>
</feature>
<dbReference type="Gene3D" id="3.40.50.980">
    <property type="match status" value="2"/>
</dbReference>
<dbReference type="AlphaFoldDB" id="A0A815YUZ2"/>
<evidence type="ECO:0000256" key="6">
    <source>
        <dbReference type="ARBA" id="ARBA00047319"/>
    </source>
</evidence>
<dbReference type="EMBL" id="CAJNOK010024576">
    <property type="protein sequence ID" value="CAF1378487.1"/>
    <property type="molecule type" value="Genomic_DNA"/>
</dbReference>
<keyword evidence="14" id="KW-1185">Reference proteome</keyword>
<comment type="similarity">
    <text evidence="1">Belongs to the ATP-dependent AMP-binding enzyme family.</text>
</comment>
<evidence type="ECO:0000313" key="13">
    <source>
        <dbReference type="EMBL" id="CAF4440444.1"/>
    </source>
</evidence>
<protein>
    <recommendedName>
        <fullName evidence="5">Medium-chain acyl-CoA ligase ACSF2, mitochondrial</fullName>
        <ecNumber evidence="4">6.2.1.2</ecNumber>
    </recommendedName>
</protein>
<comment type="function">
    <text evidence="3">Acyl-CoA synthases catalyze the initial reaction in fatty acid metabolism, by forming a thioester with CoA. Has some preference toward medium-chain substrates. Plays a role in adipocyte differentiation.</text>
</comment>
<dbReference type="PANTHER" id="PTHR43201:SF5">
    <property type="entry name" value="MEDIUM-CHAIN ACYL-COA LIGASE ACSF2, MITOCHONDRIAL"/>
    <property type="match status" value="1"/>
</dbReference>
<evidence type="ECO:0000259" key="9">
    <source>
        <dbReference type="Pfam" id="PF13193"/>
    </source>
</evidence>
<evidence type="ECO:0000259" key="8">
    <source>
        <dbReference type="Pfam" id="PF00501"/>
    </source>
</evidence>
<dbReference type="CDD" id="cd05917">
    <property type="entry name" value="FACL_like_2"/>
    <property type="match status" value="1"/>
</dbReference>
<evidence type="ECO:0000256" key="3">
    <source>
        <dbReference type="ARBA" id="ARBA00037247"/>
    </source>
</evidence>
<dbReference type="GO" id="GO:0031956">
    <property type="term" value="F:medium-chain fatty acid-CoA ligase activity"/>
    <property type="evidence" value="ECO:0007669"/>
    <property type="project" value="UniProtKB-EC"/>
</dbReference>
<dbReference type="EMBL" id="CAJOBA010046261">
    <property type="protein sequence ID" value="CAF4187153.1"/>
    <property type="molecule type" value="Genomic_DNA"/>
</dbReference>
<accession>A0A815YUZ2</accession>
<evidence type="ECO:0000313" key="14">
    <source>
        <dbReference type="Proteomes" id="UP000663829"/>
    </source>
</evidence>
<dbReference type="Proteomes" id="UP000682733">
    <property type="component" value="Unassembled WGS sequence"/>
</dbReference>
<dbReference type="Proteomes" id="UP000677228">
    <property type="component" value="Unassembled WGS sequence"/>
</dbReference>
<sequence>TVYQPILSYTHGASVVPLLGETIGEKLRKTAEKFPQHDALISVSQNYQMKYKQFWQQITLVAKSLICNEIEKGDRIGIISPNCFQWVILQYAIARIGAILVCINPRLLGNELEYLLNLSSVKMIIAINKIRDINYKQILNEIHIRCSHLKKILILEDDWNMLIKSGENISDEQLLTAEDGVQFDDPVNIQYTSGTTGPPKAVLLSHHNILNSAYFAAKRLGYTENDRVCIPVPFFHCFGMVHGNLACTLTGSCIVIPNEIFDAEKVLETVEQEKCTSLYGVPSMFIAEMEHPNFNKYDLSSLRTGIIGGSTFDIETVKQIQNKMNIKQITIGYGMTEASPGISHTFTNDDLERKITVGKALDHIEIKIIDLSTGKIVPRGETGELCTRGYHVMIGYYNNKEETEKVIDQTRWMHTGDLAIMDDQDYIRIVGRAKDMIIRGGENIYPKEIEQYLSKYPAIRDIQVIGVPSRMYGEEIMAWVQLKPDAQGITEKELMDYCKNNISSHKIPKYWKFVKDFPLTNMGKVHKAEMRKISIRELNIK</sequence>